<feature type="compositionally biased region" description="Low complexity" evidence="1">
    <location>
        <begin position="266"/>
        <end position="281"/>
    </location>
</feature>
<keyword evidence="2" id="KW-0472">Membrane</keyword>
<evidence type="ECO:0000256" key="2">
    <source>
        <dbReference type="SAM" id="Phobius"/>
    </source>
</evidence>
<feature type="compositionally biased region" description="Polar residues" evidence="1">
    <location>
        <begin position="243"/>
        <end position="265"/>
    </location>
</feature>
<proteinExistence type="predicted"/>
<feature type="region of interest" description="Disordered" evidence="1">
    <location>
        <begin position="144"/>
        <end position="165"/>
    </location>
</feature>
<keyword evidence="4" id="KW-1185">Reference proteome</keyword>
<comment type="caution">
    <text evidence="3">The sequence shown here is derived from an EMBL/GenBank/DDBJ whole genome shotgun (WGS) entry which is preliminary data.</text>
</comment>
<evidence type="ECO:0000256" key="1">
    <source>
        <dbReference type="SAM" id="MobiDB-lite"/>
    </source>
</evidence>
<keyword evidence="2" id="KW-0812">Transmembrane</keyword>
<feature type="compositionally biased region" description="Low complexity" evidence="1">
    <location>
        <begin position="231"/>
        <end position="242"/>
    </location>
</feature>
<dbReference type="InterPro" id="IPR028000">
    <property type="entry name" value="Pma1"/>
</dbReference>
<reference evidence="3 4" key="1">
    <citation type="submission" date="2023-03" db="EMBL/GenBank/DDBJ databases">
        <title>Genome sequence of Lichtheimia ornata CBS 291.66.</title>
        <authorList>
            <person name="Mohabir J.T."/>
            <person name="Shea T.P."/>
            <person name="Kurbessoian T."/>
            <person name="Berby B."/>
            <person name="Fontaine J."/>
            <person name="Livny J."/>
            <person name="Gnirke A."/>
            <person name="Stajich J.E."/>
            <person name="Cuomo C.A."/>
        </authorList>
    </citation>
    <scope>NUCLEOTIDE SEQUENCE [LARGE SCALE GENOMIC DNA]</scope>
    <source>
        <strain evidence="3">CBS 291.66</strain>
    </source>
</reference>
<feature type="transmembrane region" description="Helical" evidence="2">
    <location>
        <begin position="173"/>
        <end position="199"/>
    </location>
</feature>
<feature type="compositionally biased region" description="Polar residues" evidence="1">
    <location>
        <begin position="282"/>
        <end position="297"/>
    </location>
</feature>
<dbReference type="Pfam" id="PF14610">
    <property type="entry name" value="Psg1"/>
    <property type="match status" value="1"/>
</dbReference>
<feature type="region of interest" description="Disordered" evidence="1">
    <location>
        <begin position="215"/>
        <end position="303"/>
    </location>
</feature>
<organism evidence="3 4">
    <name type="scientific">Lichtheimia ornata</name>
    <dbReference type="NCBI Taxonomy" id="688661"/>
    <lineage>
        <taxon>Eukaryota</taxon>
        <taxon>Fungi</taxon>
        <taxon>Fungi incertae sedis</taxon>
        <taxon>Mucoromycota</taxon>
        <taxon>Mucoromycotina</taxon>
        <taxon>Mucoromycetes</taxon>
        <taxon>Mucorales</taxon>
        <taxon>Lichtheimiaceae</taxon>
        <taxon>Lichtheimia</taxon>
    </lineage>
</organism>
<protein>
    <submittedName>
        <fullName evidence="3">Uncharacterized protein</fullName>
    </submittedName>
</protein>
<dbReference type="GeneID" id="83209453"/>
<evidence type="ECO:0000313" key="4">
    <source>
        <dbReference type="Proteomes" id="UP001234581"/>
    </source>
</evidence>
<name>A0AAD7VC46_9FUNG</name>
<gene>
    <name evidence="3" type="ORF">O0I10_002035</name>
</gene>
<feature type="region of interest" description="Disordered" evidence="1">
    <location>
        <begin position="364"/>
        <end position="384"/>
    </location>
</feature>
<accession>A0AAD7VC46</accession>
<evidence type="ECO:0000313" key="3">
    <source>
        <dbReference type="EMBL" id="KAJ8662341.1"/>
    </source>
</evidence>
<dbReference type="Proteomes" id="UP001234581">
    <property type="component" value="Unassembled WGS sequence"/>
</dbReference>
<sequence length="384" mass="41737">MISKRITESECANMGNAYPICAPQTSDTWIQGNEYKFIWNYNFPYFISGQSQADSWLDLHLYYRENYAYQEIFHWDNLPLLDGSLAVTVNESWFPIPTNSPNQTWTLYGYYLPAGTNASQELVNTYSMFPRPFNFTAIQLGDGSSNGGSNSQGNSSHADSNSSSSDSDHLPGWAIAVIVIACVALAAVIAAIFAALWYFRRRRQNANAEAINASSTAAASSSSPPPPPPMSQANIASNNNNNDLGTSTAHSSKPAIQSNDGESIYSSTPMMAAAAGTGMSSVRDSSTTDGSNASRARTSPPADTFRNLLQHYPDWKAVLPGQEEDHDEAQRRRLGEALLQRELEEEGAAVKQTDHRALAIQTVAPPHEPQESTAVVLERSPSSA</sequence>
<dbReference type="RefSeq" id="XP_058347254.1">
    <property type="nucleotide sequence ID" value="XM_058482123.1"/>
</dbReference>
<dbReference type="AlphaFoldDB" id="A0AAD7VC46"/>
<dbReference type="EMBL" id="JARTCD010000005">
    <property type="protein sequence ID" value="KAJ8662341.1"/>
    <property type="molecule type" value="Genomic_DNA"/>
</dbReference>
<keyword evidence="2" id="KW-1133">Transmembrane helix</keyword>